<dbReference type="Pfam" id="PF02875">
    <property type="entry name" value="Mur_ligase_C"/>
    <property type="match status" value="1"/>
</dbReference>
<dbReference type="PANTHER" id="PTHR23135">
    <property type="entry name" value="MUR LIGASE FAMILY MEMBER"/>
    <property type="match status" value="1"/>
</dbReference>
<organism evidence="2">
    <name type="scientific">marine sediment metagenome</name>
    <dbReference type="NCBI Taxonomy" id="412755"/>
    <lineage>
        <taxon>unclassified sequences</taxon>
        <taxon>metagenomes</taxon>
        <taxon>ecological metagenomes</taxon>
    </lineage>
</organism>
<evidence type="ECO:0000313" key="2">
    <source>
        <dbReference type="EMBL" id="GAG38202.1"/>
    </source>
</evidence>
<reference evidence="2" key="1">
    <citation type="journal article" date="2014" name="Front. Microbiol.">
        <title>High frequency of phylogenetically diverse reductive dehalogenase-homologous genes in deep subseafloor sedimentary metagenomes.</title>
        <authorList>
            <person name="Kawai M."/>
            <person name="Futagami T."/>
            <person name="Toyoda A."/>
            <person name="Takaki Y."/>
            <person name="Nishi S."/>
            <person name="Hori S."/>
            <person name="Arai W."/>
            <person name="Tsubouchi T."/>
            <person name="Morono Y."/>
            <person name="Uchiyama I."/>
            <person name="Ito T."/>
            <person name="Fujiyama A."/>
            <person name="Inagaki F."/>
            <person name="Takami H."/>
        </authorList>
    </citation>
    <scope>NUCLEOTIDE SEQUENCE</scope>
    <source>
        <strain evidence="2">Expedition CK06-06</strain>
    </source>
</reference>
<dbReference type="AlphaFoldDB" id="X0XS85"/>
<dbReference type="EMBL" id="BARS01044624">
    <property type="protein sequence ID" value="GAG38202.1"/>
    <property type="molecule type" value="Genomic_DNA"/>
</dbReference>
<dbReference type="InterPro" id="IPR036615">
    <property type="entry name" value="Mur_ligase_C_dom_sf"/>
</dbReference>
<dbReference type="InterPro" id="IPR004101">
    <property type="entry name" value="Mur_ligase_C"/>
</dbReference>
<name>X0XS85_9ZZZZ</name>
<comment type="caution">
    <text evidence="2">The sequence shown here is derived from an EMBL/GenBank/DDBJ whole genome shotgun (WGS) entry which is preliminary data.</text>
</comment>
<protein>
    <recommendedName>
        <fullName evidence="1">Mur ligase C-terminal domain-containing protein</fullName>
    </recommendedName>
</protein>
<accession>X0XS85</accession>
<evidence type="ECO:0000259" key="1">
    <source>
        <dbReference type="Pfam" id="PF02875"/>
    </source>
</evidence>
<sequence length="137" mass="15157">RTKGRLITVFGCGGDRDRGKRPDMGRVAGNYSDLAIITSDNPRGEDPAEIADSVELGMKESGLKRIESGRSYQERGYEIILDRRKAIHAAINMAKKEDIVLIAGKGHEDYQIVGNRKRHFDDVEEAALATDTARRSA</sequence>
<feature type="domain" description="Mur ligase C-terminal" evidence="1">
    <location>
        <begin position="3"/>
        <end position="106"/>
    </location>
</feature>
<dbReference type="GO" id="GO:0016881">
    <property type="term" value="F:acid-amino acid ligase activity"/>
    <property type="evidence" value="ECO:0007669"/>
    <property type="project" value="InterPro"/>
</dbReference>
<gene>
    <name evidence="2" type="ORF">S01H1_67386</name>
</gene>
<feature type="non-terminal residue" evidence="2">
    <location>
        <position position="1"/>
    </location>
</feature>
<dbReference type="Gene3D" id="3.90.190.20">
    <property type="entry name" value="Mur ligase, C-terminal domain"/>
    <property type="match status" value="1"/>
</dbReference>
<dbReference type="PANTHER" id="PTHR23135:SF4">
    <property type="entry name" value="UDP-N-ACETYLMURAMOYL-L-ALANYL-D-GLUTAMATE--2,6-DIAMINOPIMELATE LIGASE MURE HOMOLOG, CHLOROPLASTIC"/>
    <property type="match status" value="1"/>
</dbReference>
<dbReference type="SUPFAM" id="SSF53244">
    <property type="entry name" value="MurD-like peptide ligases, peptide-binding domain"/>
    <property type="match status" value="1"/>
</dbReference>
<proteinExistence type="predicted"/>